<feature type="chain" id="PRO_5045337656" evidence="1">
    <location>
        <begin position="24"/>
        <end position="160"/>
    </location>
</feature>
<keyword evidence="1" id="KW-0732">Signal</keyword>
<name>A0ABV8MIS0_9NEIS</name>
<reference evidence="3" key="1">
    <citation type="journal article" date="2019" name="Int. J. Syst. Evol. Microbiol.">
        <title>The Global Catalogue of Microorganisms (GCM) 10K type strain sequencing project: providing services to taxonomists for standard genome sequencing and annotation.</title>
        <authorList>
            <consortium name="The Broad Institute Genomics Platform"/>
            <consortium name="The Broad Institute Genome Sequencing Center for Infectious Disease"/>
            <person name="Wu L."/>
            <person name="Ma J."/>
        </authorList>
    </citation>
    <scope>NUCLEOTIDE SEQUENCE [LARGE SCALE GENOMIC DNA]</scope>
    <source>
        <strain evidence="3">LMG 29894</strain>
    </source>
</reference>
<sequence>MNRRFTTIALALTLVGLGPLAQAAEPSPAPMPVPLQTHSIWTNKSLYLVDPTIDGSRTASGSAATAWTNNTRNGYFRVAAKANGYYYEFVLASISSSSFDQISGVWDIRRNGVLVCDGCIGKAYGLSGAVGNYFKIYVGDPDSYAEKWHYSAYIQYRFDF</sequence>
<proteinExistence type="predicted"/>
<evidence type="ECO:0000313" key="3">
    <source>
        <dbReference type="Proteomes" id="UP001595791"/>
    </source>
</evidence>
<gene>
    <name evidence="2" type="ORF">ACFOW7_01600</name>
</gene>
<organism evidence="2 3">
    <name type="scientific">Chitinimonas lacunae</name>
    <dbReference type="NCBI Taxonomy" id="1963018"/>
    <lineage>
        <taxon>Bacteria</taxon>
        <taxon>Pseudomonadati</taxon>
        <taxon>Pseudomonadota</taxon>
        <taxon>Betaproteobacteria</taxon>
        <taxon>Neisseriales</taxon>
        <taxon>Chitinibacteraceae</taxon>
        <taxon>Chitinimonas</taxon>
    </lineage>
</organism>
<protein>
    <submittedName>
        <fullName evidence="2">Uncharacterized protein</fullName>
    </submittedName>
</protein>
<evidence type="ECO:0000313" key="2">
    <source>
        <dbReference type="EMBL" id="MFC4158042.1"/>
    </source>
</evidence>
<dbReference type="EMBL" id="JBHSBU010000001">
    <property type="protein sequence ID" value="MFC4158042.1"/>
    <property type="molecule type" value="Genomic_DNA"/>
</dbReference>
<keyword evidence="3" id="KW-1185">Reference proteome</keyword>
<evidence type="ECO:0000256" key="1">
    <source>
        <dbReference type="SAM" id="SignalP"/>
    </source>
</evidence>
<comment type="caution">
    <text evidence="2">The sequence shown here is derived from an EMBL/GenBank/DDBJ whole genome shotgun (WGS) entry which is preliminary data.</text>
</comment>
<dbReference type="Proteomes" id="UP001595791">
    <property type="component" value="Unassembled WGS sequence"/>
</dbReference>
<dbReference type="RefSeq" id="WP_378160304.1">
    <property type="nucleotide sequence ID" value="NZ_JBHSBU010000001.1"/>
</dbReference>
<feature type="signal peptide" evidence="1">
    <location>
        <begin position="1"/>
        <end position="23"/>
    </location>
</feature>
<accession>A0ABV8MIS0</accession>